<dbReference type="Gene3D" id="1.10.10.2840">
    <property type="entry name" value="PucR C-terminal helix-turn-helix domain"/>
    <property type="match status" value="1"/>
</dbReference>
<dbReference type="InterPro" id="IPR012914">
    <property type="entry name" value="PucR_dom"/>
</dbReference>
<dbReference type="Pfam" id="PF07905">
    <property type="entry name" value="PucR"/>
    <property type="match status" value="1"/>
</dbReference>
<dbReference type="InterPro" id="IPR042070">
    <property type="entry name" value="PucR_C-HTH_sf"/>
</dbReference>
<sequence length="557" mass="65363">MMLKVSDLLTLEELPGITLVAGHKNQDQPILKVNILENPDILDWLTAGELLLTTGYIFKDDRKLQKNFLKELAKHHCAALGFKTQRYFEEVPPDLIKLADEMNVPILAIPYNYTFSQIADVLKSRVTLEQFDMNAQETALHNKIYQILETGSSSFHLLQDLAETIQNPVLLLNDHFEGVNFFDLPKNPIRISSILEDRKETSEFQKQLLEQSHPSLRFYQEPIHLQLKLQNQVVPIEIYPIKKKNVILYYLLVWNTLAPLRPVDVAHFKITAHYLLLQLQLEYSRKFEEYQQRNELFFKLIAHEKRDQAVFQQFQQYYRLAIDKPYAILLISLTLNERQRQERMSILGNQLNQVILGDKQKIVCIEIDSSFVLLVEDPPEKEGDYLKMMQRLAQSSINQLMKVQEDVELFLTIGPKIQGLTQIHESYQQAIDVLAFQRQFIAEKPEMRIASYANFHLRQTLQRYFLEEGQATLRKKYLQPLQKSDQQQHTDFVHTLNVYFQSKRNLSQTAKKLFIHRNTLLQRLEKIEQLVLLDFDKEVDLLALEVALFLKDKRSTL</sequence>
<dbReference type="RefSeq" id="WP_002380922.1">
    <property type="nucleotide sequence ID" value="NZ_GL454794.1"/>
</dbReference>
<dbReference type="Pfam" id="PF13556">
    <property type="entry name" value="HTH_30"/>
    <property type="match status" value="1"/>
</dbReference>
<evidence type="ECO:0000313" key="5">
    <source>
        <dbReference type="EMBL" id="EFU90790.1"/>
    </source>
</evidence>
<feature type="domain" description="PucR C-terminal helix-turn-helix" evidence="3">
    <location>
        <begin position="493"/>
        <end position="548"/>
    </location>
</feature>
<organism evidence="5 6">
    <name type="scientific">Enterococcus faecalis TX0630</name>
    <dbReference type="NCBI Taxonomy" id="749508"/>
    <lineage>
        <taxon>Bacteria</taxon>
        <taxon>Bacillati</taxon>
        <taxon>Bacillota</taxon>
        <taxon>Bacilli</taxon>
        <taxon>Lactobacillales</taxon>
        <taxon>Enterococcaceae</taxon>
        <taxon>Enterococcus</taxon>
    </lineage>
</organism>
<dbReference type="InterPro" id="IPR051448">
    <property type="entry name" value="CdaR-like_regulators"/>
</dbReference>
<dbReference type="InterPro" id="IPR025736">
    <property type="entry name" value="PucR_C-HTH_dom"/>
</dbReference>
<evidence type="ECO:0000259" key="2">
    <source>
        <dbReference type="Pfam" id="PF07905"/>
    </source>
</evidence>
<dbReference type="Proteomes" id="UP000004933">
    <property type="component" value="Unassembled WGS sequence"/>
</dbReference>
<accession>A0ABC9P720</accession>
<feature type="domain" description="CdaR GGDEF-like" evidence="4">
    <location>
        <begin position="316"/>
        <end position="435"/>
    </location>
</feature>
<evidence type="ECO:0000259" key="3">
    <source>
        <dbReference type="Pfam" id="PF13556"/>
    </source>
</evidence>
<name>A0ABC9P720_ENTFL</name>
<dbReference type="EMBL" id="AEBE01000040">
    <property type="protein sequence ID" value="EFU90790.1"/>
    <property type="molecule type" value="Genomic_DNA"/>
</dbReference>
<evidence type="ECO:0000256" key="1">
    <source>
        <dbReference type="ARBA" id="ARBA00006754"/>
    </source>
</evidence>
<dbReference type="Pfam" id="PF17853">
    <property type="entry name" value="GGDEF_2"/>
    <property type="match status" value="1"/>
</dbReference>
<proteinExistence type="inferred from homology"/>
<reference evidence="5 6" key="1">
    <citation type="submission" date="2010-09" db="EMBL/GenBank/DDBJ databases">
        <authorList>
            <person name="Weinstock G."/>
            <person name="Sodergren E."/>
            <person name="Clifton S."/>
            <person name="Fulton L."/>
            <person name="Fulton B."/>
            <person name="Courtney L."/>
            <person name="Fronick C."/>
            <person name="Harrison M."/>
            <person name="Strong C."/>
            <person name="Farmer C."/>
            <person name="Delahaunty K."/>
            <person name="Markovic C."/>
            <person name="Hall O."/>
            <person name="Minx P."/>
            <person name="Tomlinson C."/>
            <person name="Mitreva M."/>
            <person name="Hou S."/>
            <person name="Chen J."/>
            <person name="Wollam A."/>
            <person name="Pepin K.H."/>
            <person name="Johnson M."/>
            <person name="Bhonagiri V."/>
            <person name="Zhang X."/>
            <person name="Suruliraj S."/>
            <person name="Warren W."/>
            <person name="Chinwalla A."/>
            <person name="Mardis E.R."/>
            <person name="Wilson R.K."/>
        </authorList>
    </citation>
    <scope>NUCLEOTIDE SEQUENCE [LARGE SCALE GENOMIC DNA]</scope>
    <source>
        <strain evidence="5 6">TX0630</strain>
    </source>
</reference>
<dbReference type="AlphaFoldDB" id="A0ABC9P720"/>
<dbReference type="PANTHER" id="PTHR33744">
    <property type="entry name" value="CARBOHYDRATE DIACID REGULATOR"/>
    <property type="match status" value="1"/>
</dbReference>
<feature type="domain" description="Purine catabolism PurC-like" evidence="2">
    <location>
        <begin position="7"/>
        <end position="120"/>
    </location>
</feature>
<comment type="similarity">
    <text evidence="1">Belongs to the CdaR family.</text>
</comment>
<protein>
    <submittedName>
        <fullName evidence="5">Purine catabolism regulatory protein-like family</fullName>
    </submittedName>
</protein>
<gene>
    <name evidence="5" type="ORF">HMPREF9511_01233</name>
</gene>
<comment type="caution">
    <text evidence="5">The sequence shown here is derived from an EMBL/GenBank/DDBJ whole genome shotgun (WGS) entry which is preliminary data.</text>
</comment>
<evidence type="ECO:0000313" key="6">
    <source>
        <dbReference type="Proteomes" id="UP000004933"/>
    </source>
</evidence>
<evidence type="ECO:0000259" key="4">
    <source>
        <dbReference type="Pfam" id="PF17853"/>
    </source>
</evidence>
<dbReference type="InterPro" id="IPR041522">
    <property type="entry name" value="CdaR_GGDEF"/>
</dbReference>